<keyword evidence="4" id="KW-1185">Reference proteome</keyword>
<dbReference type="AlphaFoldDB" id="A0A0C5GBW4"/>
<evidence type="ECO:0000256" key="1">
    <source>
        <dbReference type="SAM" id="MobiDB-lite"/>
    </source>
</evidence>
<name>A0A0C5GBW4_9ACTN</name>
<keyword evidence="2" id="KW-0472">Membrane</keyword>
<feature type="region of interest" description="Disordered" evidence="1">
    <location>
        <begin position="1"/>
        <end position="36"/>
    </location>
</feature>
<protein>
    <submittedName>
        <fullName evidence="3">Membrane protein</fullName>
    </submittedName>
</protein>
<accession>A0A0C5GBW4</accession>
<reference evidence="3 4" key="1">
    <citation type="submission" date="2015-02" db="EMBL/GenBank/DDBJ databases">
        <title>Genome sequence of thermotolerant Streptomyces cyaneogriseus subsp. Noncyanogenus NMWT1, the producer of nematocidal antibiotics nemadectin.</title>
        <authorList>
            <person name="Wang H."/>
            <person name="Li C."/>
            <person name="Xiang W."/>
            <person name="Wang X."/>
        </authorList>
    </citation>
    <scope>NUCLEOTIDE SEQUENCE [LARGE SCALE GENOMIC DNA]</scope>
    <source>
        <strain evidence="3 4">NMWT 1</strain>
    </source>
</reference>
<dbReference type="KEGG" id="scw:TU94_09390"/>
<proteinExistence type="predicted"/>
<dbReference type="STRING" id="477245.TU94_09390"/>
<evidence type="ECO:0000313" key="4">
    <source>
        <dbReference type="Proteomes" id="UP000032234"/>
    </source>
</evidence>
<keyword evidence="2" id="KW-0812">Transmembrane</keyword>
<gene>
    <name evidence="3" type="ORF">TU94_09390</name>
</gene>
<dbReference type="HOGENOM" id="CLU_027141_0_0_11"/>
<sequence length="504" mass="49728">MNTERPDHDDARAGTPSAPGAGSGTGGGRPARRRSAAVAAVAAVLLACGGGAYLAASPSGSGSRPASGAPGGSEGTPPPLALDGRTAAPDGGSPGIAPGEPDPHGVVYRAGGALPEGPGSAPVHRAEGEVTREEVTRLARALGVGGTPVARGGSWMVGRFEDHAGPRLRVERGAPGNWTFQRYGPGTDDCAGTAVCAKDPGAPAGGPVSETAAKRAAAPVLAAAGQPDAALDASQVLGGRRVVNAEPEVGGLPTYGWTTGVTVGAGGEVTGGSGRLKAPVKGDVYPVLTAGRTLALLNAAPAPGARGGIGGCAGPVPARAGGPGATCAPTAAPKETVTVERAVFGLAAHAVRGLPVLVPSWLFEVRAPGGGAPSTVTHPAVDPAYLVPAEPPRRPSGEPASPPSVREVKVEGYTAEGRELTVTFTGGVCAAYTAKAAESGDEVRVSVTAASRPEQVCILIAQRYRLDVRLDEPLGDRAVVGSDGRPVPPEKTRGTLPPAPTGTP</sequence>
<organism evidence="3 4">
    <name type="scientific">Streptomyces cyaneogriseus subsp. noncyanogenus</name>
    <dbReference type="NCBI Taxonomy" id="477245"/>
    <lineage>
        <taxon>Bacteria</taxon>
        <taxon>Bacillati</taxon>
        <taxon>Actinomycetota</taxon>
        <taxon>Actinomycetes</taxon>
        <taxon>Kitasatosporales</taxon>
        <taxon>Streptomycetaceae</taxon>
        <taxon>Streptomyces</taxon>
    </lineage>
</organism>
<keyword evidence="2" id="KW-1133">Transmembrane helix</keyword>
<dbReference type="PATRIC" id="fig|477245.3.peg.2011"/>
<dbReference type="Proteomes" id="UP000032234">
    <property type="component" value="Chromosome"/>
</dbReference>
<feature type="transmembrane region" description="Helical" evidence="2">
    <location>
        <begin position="36"/>
        <end position="56"/>
    </location>
</feature>
<dbReference type="RefSeq" id="WP_044381096.1">
    <property type="nucleotide sequence ID" value="NZ_CP010849.1"/>
</dbReference>
<feature type="compositionally biased region" description="Basic and acidic residues" evidence="1">
    <location>
        <begin position="1"/>
        <end position="12"/>
    </location>
</feature>
<evidence type="ECO:0000313" key="3">
    <source>
        <dbReference type="EMBL" id="AJP01691.1"/>
    </source>
</evidence>
<dbReference type="OrthoDB" id="3830613at2"/>
<dbReference type="EMBL" id="CP010849">
    <property type="protein sequence ID" value="AJP01691.1"/>
    <property type="molecule type" value="Genomic_DNA"/>
</dbReference>
<feature type="region of interest" description="Disordered" evidence="1">
    <location>
        <begin position="55"/>
        <end position="124"/>
    </location>
</feature>
<feature type="region of interest" description="Disordered" evidence="1">
    <location>
        <begin position="474"/>
        <end position="504"/>
    </location>
</feature>
<evidence type="ECO:0000256" key="2">
    <source>
        <dbReference type="SAM" id="Phobius"/>
    </source>
</evidence>
<feature type="compositionally biased region" description="Low complexity" evidence="1">
    <location>
        <begin position="55"/>
        <end position="68"/>
    </location>
</feature>